<accession>A0A4Z2I864</accession>
<reference evidence="3 4" key="1">
    <citation type="submission" date="2019-03" db="EMBL/GenBank/DDBJ databases">
        <title>First draft genome of Liparis tanakae, snailfish: a comprehensive survey of snailfish specific genes.</title>
        <authorList>
            <person name="Kim W."/>
            <person name="Song I."/>
            <person name="Jeong J.-H."/>
            <person name="Kim D."/>
            <person name="Kim S."/>
            <person name="Ryu S."/>
            <person name="Song J.Y."/>
            <person name="Lee S.K."/>
        </authorList>
    </citation>
    <scope>NUCLEOTIDE SEQUENCE [LARGE SCALE GENOMIC DNA]</scope>
    <source>
        <tissue evidence="3">Muscle</tissue>
    </source>
</reference>
<dbReference type="Proteomes" id="UP000314294">
    <property type="component" value="Unassembled WGS sequence"/>
</dbReference>
<sequence>MNCRLQDPAHRGAGRDGGRNSLKMPLSFLFSSSFANPSYHAVSLTSARCVLRLTFTANHLSPSPRIKPQTRHRSFSKTTRTEIGQLGPLELVLPTYGGLTPETLSYDHGPQLFHLCLLRGPVSREADNGSPWGRRAHPSTAPESALGTKRAAELLDRSPPSRLLGHSTDAPPQFHFKSAPTGLTAAPTPPPTHLYVEAYSFRSPAFQSTAILLKDNLTAVIKRTLDENRGESARGEFSICTAPGAACDLMRRDGSEVSRQEQSLGAERPTRLPIKLCVPPTVELALCQN</sequence>
<protein>
    <recommendedName>
        <fullName evidence="2">Transferrin-like domain-containing protein</fullName>
    </recommendedName>
</protein>
<feature type="domain" description="Transferrin-like" evidence="2">
    <location>
        <begin position="274"/>
        <end position="289"/>
    </location>
</feature>
<evidence type="ECO:0000259" key="2">
    <source>
        <dbReference type="PROSITE" id="PS51408"/>
    </source>
</evidence>
<dbReference type="EMBL" id="SRLO01000117">
    <property type="protein sequence ID" value="TNN74138.1"/>
    <property type="molecule type" value="Genomic_DNA"/>
</dbReference>
<evidence type="ECO:0000256" key="1">
    <source>
        <dbReference type="SAM" id="MobiDB-lite"/>
    </source>
</evidence>
<comment type="caution">
    <text evidence="3">The sequence shown here is derived from an EMBL/GenBank/DDBJ whole genome shotgun (WGS) entry which is preliminary data.</text>
</comment>
<feature type="region of interest" description="Disordered" evidence="1">
    <location>
        <begin position="126"/>
        <end position="147"/>
    </location>
</feature>
<evidence type="ECO:0000313" key="4">
    <source>
        <dbReference type="Proteomes" id="UP000314294"/>
    </source>
</evidence>
<keyword evidence="4" id="KW-1185">Reference proteome</keyword>
<organism evidence="3 4">
    <name type="scientific">Liparis tanakae</name>
    <name type="common">Tanaka's snailfish</name>
    <dbReference type="NCBI Taxonomy" id="230148"/>
    <lineage>
        <taxon>Eukaryota</taxon>
        <taxon>Metazoa</taxon>
        <taxon>Chordata</taxon>
        <taxon>Craniata</taxon>
        <taxon>Vertebrata</taxon>
        <taxon>Euteleostomi</taxon>
        <taxon>Actinopterygii</taxon>
        <taxon>Neopterygii</taxon>
        <taxon>Teleostei</taxon>
        <taxon>Neoteleostei</taxon>
        <taxon>Acanthomorphata</taxon>
        <taxon>Eupercaria</taxon>
        <taxon>Perciformes</taxon>
        <taxon>Cottioidei</taxon>
        <taxon>Cottales</taxon>
        <taxon>Liparidae</taxon>
        <taxon>Liparis</taxon>
    </lineage>
</organism>
<dbReference type="AlphaFoldDB" id="A0A4Z2I864"/>
<gene>
    <name evidence="3" type="ORF">EYF80_015583</name>
</gene>
<proteinExistence type="predicted"/>
<dbReference type="PROSITE" id="PS51408">
    <property type="entry name" value="TRANSFERRIN_LIKE_4"/>
    <property type="match status" value="1"/>
</dbReference>
<evidence type="ECO:0000313" key="3">
    <source>
        <dbReference type="EMBL" id="TNN74138.1"/>
    </source>
</evidence>
<dbReference type="InterPro" id="IPR001156">
    <property type="entry name" value="Transferrin-like_dom"/>
</dbReference>
<name>A0A4Z2I864_9TELE</name>